<dbReference type="Proteomes" id="UP000826462">
    <property type="component" value="Chromosome 1"/>
</dbReference>
<dbReference type="EMBL" id="CP080095">
    <property type="protein sequence ID" value="QYD69043.1"/>
    <property type="molecule type" value="Genomic_DNA"/>
</dbReference>
<organism evidence="2 3">
    <name type="scientific">Paraburkholderia edwinii</name>
    <dbReference type="NCBI Taxonomy" id="2861782"/>
    <lineage>
        <taxon>Bacteria</taxon>
        <taxon>Pseudomonadati</taxon>
        <taxon>Pseudomonadota</taxon>
        <taxon>Betaproteobacteria</taxon>
        <taxon>Burkholderiales</taxon>
        <taxon>Burkholderiaceae</taxon>
        <taxon>Paraburkholderia</taxon>
    </lineage>
</organism>
<protein>
    <submittedName>
        <fullName evidence="2">Uncharacterized protein</fullName>
    </submittedName>
</protein>
<sequence>MSSILFLVLVALFVLSAVLILTNLCGPGTAIDYWNLDGEEETPLPRSPLDFLRTTPVIVLAFVGLLGSYFFIHVFFRD</sequence>
<keyword evidence="1" id="KW-0812">Transmembrane</keyword>
<keyword evidence="1" id="KW-0472">Membrane</keyword>
<accession>A0ABX8UJ41</accession>
<gene>
    <name evidence="2" type="ORF">KZJ38_01180</name>
</gene>
<keyword evidence="1" id="KW-1133">Transmembrane helix</keyword>
<evidence type="ECO:0000313" key="3">
    <source>
        <dbReference type="Proteomes" id="UP000826462"/>
    </source>
</evidence>
<proteinExistence type="predicted"/>
<reference evidence="2 3" key="1">
    <citation type="submission" date="2021-07" db="EMBL/GenBank/DDBJ databases">
        <title>Paraburkholderia edwinii protects Aspergillus sp. from phenazines by acting as a toxin sponge.</title>
        <authorList>
            <person name="Dahlstrom K.M."/>
            <person name="Newman D.K."/>
        </authorList>
    </citation>
    <scope>NUCLEOTIDE SEQUENCE [LARGE SCALE GENOMIC DNA]</scope>
    <source>
        <strain evidence="2 3">Pe01</strain>
    </source>
</reference>
<name>A0ABX8UJ41_9BURK</name>
<evidence type="ECO:0000313" key="2">
    <source>
        <dbReference type="EMBL" id="QYD69043.1"/>
    </source>
</evidence>
<evidence type="ECO:0000256" key="1">
    <source>
        <dbReference type="SAM" id="Phobius"/>
    </source>
</evidence>
<feature type="transmembrane region" description="Helical" evidence="1">
    <location>
        <begin position="54"/>
        <end position="76"/>
    </location>
</feature>
<dbReference type="RefSeq" id="WP_219798418.1">
    <property type="nucleotide sequence ID" value="NZ_CP080095.1"/>
</dbReference>
<keyword evidence="3" id="KW-1185">Reference proteome</keyword>